<comment type="caution">
    <text evidence="1">The sequence shown here is derived from an EMBL/GenBank/DDBJ whole genome shotgun (WGS) entry which is preliminary data.</text>
</comment>
<organism evidence="1 2">
    <name type="scientific">Spiromyces aspiralis</name>
    <dbReference type="NCBI Taxonomy" id="68401"/>
    <lineage>
        <taxon>Eukaryota</taxon>
        <taxon>Fungi</taxon>
        <taxon>Fungi incertae sedis</taxon>
        <taxon>Zoopagomycota</taxon>
        <taxon>Kickxellomycotina</taxon>
        <taxon>Kickxellomycetes</taxon>
        <taxon>Kickxellales</taxon>
        <taxon>Kickxellaceae</taxon>
        <taxon>Spiromyces</taxon>
    </lineage>
</organism>
<sequence>TSIIIDPATAKAQRRRSLAQNDLMAVFYPPNNLSQPIVTETPFETTPGADNDPSVLPDNEIPSWEPTLERAINAIVSISANIVRSFDTESAGVYTATGFVIDAEQGLVLSNRHVVNSGPIVAQATFVNYEEVDIIPIYRDPVHDFGIFRFDASHVKFLKLQEIKLAPHKAR</sequence>
<dbReference type="EMBL" id="JAMZIH010007533">
    <property type="protein sequence ID" value="KAJ1672993.1"/>
    <property type="molecule type" value="Genomic_DNA"/>
</dbReference>
<feature type="non-terminal residue" evidence="1">
    <location>
        <position position="171"/>
    </location>
</feature>
<name>A0ACC1HBD7_9FUNG</name>
<gene>
    <name evidence="1" type="ORF">EV182_006093</name>
</gene>
<keyword evidence="2" id="KW-1185">Reference proteome</keyword>
<evidence type="ECO:0000313" key="1">
    <source>
        <dbReference type="EMBL" id="KAJ1672993.1"/>
    </source>
</evidence>
<feature type="non-terminal residue" evidence="1">
    <location>
        <position position="1"/>
    </location>
</feature>
<reference evidence="1" key="1">
    <citation type="submission" date="2022-06" db="EMBL/GenBank/DDBJ databases">
        <title>Phylogenomic reconstructions and comparative analyses of Kickxellomycotina fungi.</title>
        <authorList>
            <person name="Reynolds N.K."/>
            <person name="Stajich J.E."/>
            <person name="Barry K."/>
            <person name="Grigoriev I.V."/>
            <person name="Crous P."/>
            <person name="Smith M.E."/>
        </authorList>
    </citation>
    <scope>NUCLEOTIDE SEQUENCE</scope>
    <source>
        <strain evidence="1">RSA 2271</strain>
    </source>
</reference>
<protein>
    <submittedName>
        <fullName evidence="1">Uncharacterized protein</fullName>
    </submittedName>
</protein>
<dbReference type="Proteomes" id="UP001145114">
    <property type="component" value="Unassembled WGS sequence"/>
</dbReference>
<accession>A0ACC1HBD7</accession>
<proteinExistence type="predicted"/>
<evidence type="ECO:0000313" key="2">
    <source>
        <dbReference type="Proteomes" id="UP001145114"/>
    </source>
</evidence>